<dbReference type="PANTHER" id="PTHR33463">
    <property type="entry name" value="NB-ARC DOMAIN-CONTAINING PROTEIN-RELATED"/>
    <property type="match status" value="1"/>
</dbReference>
<organism evidence="3 4">
    <name type="scientific">Durio zibethinus</name>
    <name type="common">Durian</name>
    <dbReference type="NCBI Taxonomy" id="66656"/>
    <lineage>
        <taxon>Eukaryota</taxon>
        <taxon>Viridiplantae</taxon>
        <taxon>Streptophyta</taxon>
        <taxon>Embryophyta</taxon>
        <taxon>Tracheophyta</taxon>
        <taxon>Spermatophyta</taxon>
        <taxon>Magnoliopsida</taxon>
        <taxon>eudicotyledons</taxon>
        <taxon>Gunneridae</taxon>
        <taxon>Pentapetalae</taxon>
        <taxon>rosids</taxon>
        <taxon>malvids</taxon>
        <taxon>Malvales</taxon>
        <taxon>Malvaceae</taxon>
        <taxon>Helicteroideae</taxon>
        <taxon>Durio</taxon>
    </lineage>
</organism>
<dbReference type="OrthoDB" id="993957at2759"/>
<feature type="domain" description="Disease resistance protein At4g27190-like leucine-rich repeats" evidence="2">
    <location>
        <begin position="486"/>
        <end position="591"/>
    </location>
</feature>
<dbReference type="Gene3D" id="3.80.10.10">
    <property type="entry name" value="Ribonuclease Inhibitor"/>
    <property type="match status" value="4"/>
</dbReference>
<dbReference type="GeneID" id="111291626"/>
<dbReference type="InterPro" id="IPR032675">
    <property type="entry name" value="LRR_dom_sf"/>
</dbReference>
<proteinExistence type="predicted"/>
<feature type="domain" description="Disease resistance protein At4g27190-like leucine-rich repeats" evidence="2">
    <location>
        <begin position="43"/>
        <end position="174"/>
    </location>
</feature>
<evidence type="ECO:0000313" key="3">
    <source>
        <dbReference type="Proteomes" id="UP000515121"/>
    </source>
</evidence>
<name>A0A6P5YFJ7_DURZI</name>
<keyword evidence="3" id="KW-1185">Reference proteome</keyword>
<evidence type="ECO:0000259" key="2">
    <source>
        <dbReference type="Pfam" id="PF23247"/>
    </source>
</evidence>
<protein>
    <submittedName>
        <fullName evidence="4">Uncharacterized protein LOC111291626</fullName>
    </submittedName>
</protein>
<feature type="domain" description="Disease resistance protein At4g27190-like leucine-rich repeats" evidence="2">
    <location>
        <begin position="271"/>
        <end position="387"/>
    </location>
</feature>
<dbReference type="PANTHER" id="PTHR33463:SF117">
    <property type="entry name" value="CC-NBS-LRR RESISTANCE PROTEIN"/>
    <property type="match status" value="1"/>
</dbReference>
<evidence type="ECO:0000256" key="1">
    <source>
        <dbReference type="ARBA" id="ARBA00022821"/>
    </source>
</evidence>
<gene>
    <name evidence="4" type="primary">LOC111291626</name>
</gene>
<dbReference type="KEGG" id="dzi:111291626"/>
<sequence>MGHKNIVPNIDPKGLGKLTSLWLQKCDYMECLVDTTGEKGPTAFSDLVKLRMRKMTWLKELCHGPPPISFLQKLKDVTIEHCTRLKVVFEMDGLLEKEEISQMPLLSNLTSLNLSFLPELESIWKSQSIHQYHASLRSLKVVNISWCDELKAIFPPCLAQSLLHLQELEIFECDRLEQVFDFPQEVGELEVRPLSNLTSLELKSLPELKWIWKGPTHLVNLQSLKTMIIWGCKQLAYLFSTPLARSLEHLEVLVVSHCDSLEHLIFDEAENEDEIVSNMNGYPLRWPKLRTLKIINCGRLKYVFPITLAQGLPYLESVEITDCSQLKQVFNMTEDKGGRPLQDIVLQRLQILRLKNLEKLSSFCLENFVISLSLKAFEVCNCPQLTEFTTLQAHLKDVPSYGFKELLCNVKELTMDGFMYHNLKHLFSPSLVQSLVMLEKLKIELCDELEHIATELEIDNNVESDGGLLHHPPWPKLTSLEIHGHIRSLQKLKDLTIRSCKRLKVVFEMDGLLGKEEISQTPLLSNLTSLDLSSLPELESIWKSQSTHQYHASLRSLKVVNISRCGELKAIFPPCLAQSLLHLKNLSICYCYGLEQIIDFPQEMGELQVRPLSNLTSLELKSLPELKWIWKGPTHLVNLQSLKTMIIWRCEQLDISFRLPCSKFEHLGVAPK</sequence>
<dbReference type="Proteomes" id="UP000515121">
    <property type="component" value="Unplaced"/>
</dbReference>
<dbReference type="InterPro" id="IPR050905">
    <property type="entry name" value="Plant_NBS-LRR"/>
</dbReference>
<dbReference type="Pfam" id="PF23247">
    <property type="entry name" value="LRR_RPS2"/>
    <property type="match status" value="3"/>
</dbReference>
<dbReference type="SUPFAM" id="SSF52058">
    <property type="entry name" value="L domain-like"/>
    <property type="match status" value="1"/>
</dbReference>
<accession>A0A6P5YFJ7</accession>
<reference evidence="4" key="1">
    <citation type="submission" date="2025-08" db="UniProtKB">
        <authorList>
            <consortium name="RefSeq"/>
        </authorList>
    </citation>
    <scope>IDENTIFICATION</scope>
    <source>
        <tissue evidence="4">Fruit stalk</tissue>
    </source>
</reference>
<dbReference type="InterPro" id="IPR057135">
    <property type="entry name" value="At4g27190-like_LRR"/>
</dbReference>
<keyword evidence="1" id="KW-0611">Plant defense</keyword>
<evidence type="ECO:0000313" key="4">
    <source>
        <dbReference type="RefSeq" id="XP_022739157.1"/>
    </source>
</evidence>
<dbReference type="RefSeq" id="XP_022739157.1">
    <property type="nucleotide sequence ID" value="XM_022883422.1"/>
</dbReference>
<dbReference type="AlphaFoldDB" id="A0A6P5YFJ7"/>